<keyword evidence="4" id="KW-1185">Reference proteome</keyword>
<dbReference type="GO" id="GO:0016491">
    <property type="term" value="F:oxidoreductase activity"/>
    <property type="evidence" value="ECO:0007669"/>
    <property type="project" value="UniProtKB-KW"/>
</dbReference>
<dbReference type="AlphaFoldDB" id="G7VGL2"/>
<protein>
    <submittedName>
        <fullName evidence="3">3-ketoacyl-(Acyl-carrier-protein) reductase</fullName>
    </submittedName>
</protein>
<dbReference type="HOGENOM" id="CLU_010194_1_2_2"/>
<sequence length="259" mass="27469">MAGRCILYSGCLYMPTAIVTGSGRGIGRAVAVRFAREGWNVVVNAKRGREEAEETLRLVKEAGGVGVLVMADVATREGCKSVVQLAVDKFGGVDVLVNNAGLGLYSPFLDADDKLIDKQLEVTLRSVIYCSQEAARAMREGVIINIASIAGIRPFIGLSIYSAAKAAVMNLTKALAVELAPRIRVNAVAPGVVKTRMGDSLLQLLGMSEEEFAKRYTLLGRLVAPEDVAEVVWMLVKIPTITGQVVVVDSGGLLKAGPP</sequence>
<dbReference type="InterPro" id="IPR002347">
    <property type="entry name" value="SDR_fam"/>
</dbReference>
<reference evidence="3 4" key="1">
    <citation type="journal article" date="2012" name="J. Bacteriol.">
        <title>Complete genome sequence of strain 1860, a crenarchaeon of the genus pyrobaculum able to grow with various electron acceptors.</title>
        <authorList>
            <person name="Mardanov A.V."/>
            <person name="Gumerov V.M."/>
            <person name="Slobodkina G.B."/>
            <person name="Beletsky A.V."/>
            <person name="Bonch-Osmolovskaya E.A."/>
            <person name="Ravin N.V."/>
            <person name="Skryabin K.G."/>
        </authorList>
    </citation>
    <scope>NUCLEOTIDE SEQUENCE [LARGE SCALE GENOMIC DNA]</scope>
    <source>
        <strain evidence="3 4">1860</strain>
    </source>
</reference>
<name>G7VGL2_9CREN</name>
<evidence type="ECO:0000313" key="4">
    <source>
        <dbReference type="Proteomes" id="UP000005867"/>
    </source>
</evidence>
<comment type="similarity">
    <text evidence="1">Belongs to the short-chain dehydrogenases/reductases (SDR) family.</text>
</comment>
<dbReference type="PRINTS" id="PR00080">
    <property type="entry name" value="SDRFAMILY"/>
</dbReference>
<organism evidence="3 4">
    <name type="scientific">Pyrobaculum ferrireducens</name>
    <dbReference type="NCBI Taxonomy" id="1104324"/>
    <lineage>
        <taxon>Archaea</taxon>
        <taxon>Thermoproteota</taxon>
        <taxon>Thermoprotei</taxon>
        <taxon>Thermoproteales</taxon>
        <taxon>Thermoproteaceae</taxon>
        <taxon>Pyrobaculum</taxon>
    </lineage>
</organism>
<dbReference type="InterPro" id="IPR036291">
    <property type="entry name" value="NAD(P)-bd_dom_sf"/>
</dbReference>
<evidence type="ECO:0000256" key="2">
    <source>
        <dbReference type="ARBA" id="ARBA00023002"/>
    </source>
</evidence>
<dbReference type="BioCyc" id="PSP1104324:GJSN-1667-MONOMER"/>
<dbReference type="PANTHER" id="PTHR43639:SF1">
    <property type="entry name" value="SHORT-CHAIN DEHYDROGENASE_REDUCTASE FAMILY PROTEIN"/>
    <property type="match status" value="1"/>
</dbReference>
<dbReference type="Gene3D" id="3.40.50.720">
    <property type="entry name" value="NAD(P)-binding Rossmann-like Domain"/>
    <property type="match status" value="1"/>
</dbReference>
<dbReference type="FunFam" id="3.40.50.720:FF:000084">
    <property type="entry name" value="Short-chain dehydrogenase reductase"/>
    <property type="match status" value="1"/>
</dbReference>
<accession>G7VGL2</accession>
<evidence type="ECO:0000256" key="1">
    <source>
        <dbReference type="ARBA" id="ARBA00006484"/>
    </source>
</evidence>
<keyword evidence="2" id="KW-0560">Oxidoreductase</keyword>
<gene>
    <name evidence="3" type="ORF">P186_1698</name>
</gene>
<dbReference type="EMBL" id="CP003098">
    <property type="protein sequence ID" value="AET33112.1"/>
    <property type="molecule type" value="Genomic_DNA"/>
</dbReference>
<dbReference type="NCBIfam" id="NF004746">
    <property type="entry name" value="PRK06077.1"/>
    <property type="match status" value="1"/>
</dbReference>
<dbReference type="eggNOG" id="arCOG01259">
    <property type="taxonomic scope" value="Archaea"/>
</dbReference>
<evidence type="ECO:0000313" key="3">
    <source>
        <dbReference type="EMBL" id="AET33112.1"/>
    </source>
</evidence>
<dbReference type="SUPFAM" id="SSF51735">
    <property type="entry name" value="NAD(P)-binding Rossmann-fold domains"/>
    <property type="match status" value="1"/>
</dbReference>
<dbReference type="Pfam" id="PF13561">
    <property type="entry name" value="adh_short_C2"/>
    <property type="match status" value="1"/>
</dbReference>
<dbReference type="STRING" id="1104324.P186_1698"/>
<dbReference type="PROSITE" id="PS00061">
    <property type="entry name" value="ADH_SHORT"/>
    <property type="match status" value="1"/>
</dbReference>
<dbReference type="CDD" id="cd05233">
    <property type="entry name" value="SDR_c"/>
    <property type="match status" value="1"/>
</dbReference>
<dbReference type="InterPro" id="IPR020904">
    <property type="entry name" value="Sc_DH/Rdtase_CS"/>
</dbReference>
<dbReference type="PRINTS" id="PR00081">
    <property type="entry name" value="GDHRDH"/>
</dbReference>
<dbReference type="Proteomes" id="UP000005867">
    <property type="component" value="Chromosome"/>
</dbReference>
<proteinExistence type="inferred from homology"/>
<dbReference type="PANTHER" id="PTHR43639">
    <property type="entry name" value="OXIDOREDUCTASE, SHORT-CHAIN DEHYDROGENASE/REDUCTASE FAMILY (AFU_ORTHOLOGUE AFUA_5G02870)"/>
    <property type="match status" value="1"/>
</dbReference>
<dbReference type="KEGG" id="pyr:P186_1698"/>